<reference evidence="1" key="1">
    <citation type="submission" date="2022-04" db="EMBL/GenBank/DDBJ databases">
        <title>Genome of the entomopathogenic fungus Entomophthora muscae.</title>
        <authorList>
            <person name="Elya C."/>
            <person name="Lovett B.R."/>
            <person name="Lee E."/>
            <person name="Macias A.M."/>
            <person name="Hajek A.E."/>
            <person name="De Bivort B.L."/>
            <person name="Kasson M.T."/>
            <person name="De Fine Licht H.H."/>
            <person name="Stajich J.E."/>
        </authorList>
    </citation>
    <scope>NUCLEOTIDE SEQUENCE</scope>
    <source>
        <strain evidence="1">Berkeley</strain>
    </source>
</reference>
<comment type="caution">
    <text evidence="1">The sequence shown here is derived from an EMBL/GenBank/DDBJ whole genome shotgun (WGS) entry which is preliminary data.</text>
</comment>
<evidence type="ECO:0000313" key="2">
    <source>
        <dbReference type="Proteomes" id="UP001165960"/>
    </source>
</evidence>
<sequence>MMMTKEGVIKGIGLFLSHKGKGSKEVENVLGFFNAFGVDQLMKIRALLEAAAECLPEVEVVTEITG</sequence>
<gene>
    <name evidence="1" type="ORF">DSO57_1028787</name>
</gene>
<proteinExistence type="predicted"/>
<accession>A0ACC2UAS2</accession>
<protein>
    <submittedName>
        <fullName evidence="1">Uncharacterized protein</fullName>
    </submittedName>
</protein>
<name>A0ACC2UAS2_9FUNG</name>
<evidence type="ECO:0000313" key="1">
    <source>
        <dbReference type="EMBL" id="KAJ9083989.1"/>
    </source>
</evidence>
<organism evidence="1 2">
    <name type="scientific">Entomophthora muscae</name>
    <dbReference type="NCBI Taxonomy" id="34485"/>
    <lineage>
        <taxon>Eukaryota</taxon>
        <taxon>Fungi</taxon>
        <taxon>Fungi incertae sedis</taxon>
        <taxon>Zoopagomycota</taxon>
        <taxon>Entomophthoromycotina</taxon>
        <taxon>Entomophthoromycetes</taxon>
        <taxon>Entomophthorales</taxon>
        <taxon>Entomophthoraceae</taxon>
        <taxon>Entomophthora</taxon>
    </lineage>
</organism>
<dbReference type="EMBL" id="QTSX02000895">
    <property type="protein sequence ID" value="KAJ9083989.1"/>
    <property type="molecule type" value="Genomic_DNA"/>
</dbReference>
<keyword evidence="2" id="KW-1185">Reference proteome</keyword>
<dbReference type="Proteomes" id="UP001165960">
    <property type="component" value="Unassembled WGS sequence"/>
</dbReference>